<accession>A0ABW4G7N7</accession>
<keyword evidence="3" id="KW-1185">Reference proteome</keyword>
<proteinExistence type="predicted"/>
<gene>
    <name evidence="2" type="ORF">ACFSJ0_10155</name>
</gene>
<reference evidence="3" key="1">
    <citation type="journal article" date="2019" name="Int. J. Syst. Evol. Microbiol.">
        <title>The Global Catalogue of Microorganisms (GCM) 10K type strain sequencing project: providing services to taxonomists for standard genome sequencing and annotation.</title>
        <authorList>
            <consortium name="The Broad Institute Genomics Platform"/>
            <consortium name="The Broad Institute Genome Sequencing Center for Infectious Disease"/>
            <person name="Wu L."/>
            <person name="Ma J."/>
        </authorList>
    </citation>
    <scope>NUCLEOTIDE SEQUENCE [LARGE SCALE GENOMIC DNA]</scope>
    <source>
        <strain evidence="3">CGMCC 1.15399</strain>
    </source>
</reference>
<name>A0ABW4G7N7_9ACTN</name>
<evidence type="ECO:0000313" key="2">
    <source>
        <dbReference type="EMBL" id="MFD1537397.1"/>
    </source>
</evidence>
<sequence>MPQAEAKRLLDQYESLAKQANWKSAEAGLSLQMTNADNRVNTLLGERPGKRPAFTKTRFAIPPSGAWFLAEYKTGSNWTQLIFQKTAEGWRVVSGSVARTPEIATDPNGLAIAVNVDQRNDLAVSPREAAETHTRLMSTLGEDAAAKRMFASGDYTTELVAGLRSDRQKARGQWTLKYQPRLVPEIFALQTADGGAVVWYGVRQQDTYTARPGAAELRLTQRGWAALSRGAFYKSKVTMRSGAIYVAVIPPSPGKVRVIGQWFSPFSINGS</sequence>
<protein>
    <recommendedName>
        <fullName evidence="1">DUF8094 domain-containing protein</fullName>
    </recommendedName>
</protein>
<dbReference type="Proteomes" id="UP001597097">
    <property type="component" value="Unassembled WGS sequence"/>
</dbReference>
<comment type="caution">
    <text evidence="2">The sequence shown here is derived from an EMBL/GenBank/DDBJ whole genome shotgun (WGS) entry which is preliminary data.</text>
</comment>
<dbReference type="EMBL" id="JBHUCM010000010">
    <property type="protein sequence ID" value="MFD1537397.1"/>
    <property type="molecule type" value="Genomic_DNA"/>
</dbReference>
<dbReference type="Pfam" id="PF26366">
    <property type="entry name" value="DUF8094"/>
    <property type="match status" value="1"/>
</dbReference>
<organism evidence="2 3">
    <name type="scientific">Nonomuraea guangzhouensis</name>
    <dbReference type="NCBI Taxonomy" id="1291555"/>
    <lineage>
        <taxon>Bacteria</taxon>
        <taxon>Bacillati</taxon>
        <taxon>Actinomycetota</taxon>
        <taxon>Actinomycetes</taxon>
        <taxon>Streptosporangiales</taxon>
        <taxon>Streptosporangiaceae</taxon>
        <taxon>Nonomuraea</taxon>
    </lineage>
</organism>
<evidence type="ECO:0000313" key="3">
    <source>
        <dbReference type="Proteomes" id="UP001597097"/>
    </source>
</evidence>
<dbReference type="InterPro" id="IPR058407">
    <property type="entry name" value="DUF8094"/>
</dbReference>
<dbReference type="RefSeq" id="WP_219534777.1">
    <property type="nucleotide sequence ID" value="NZ_JAHKRM010000023.1"/>
</dbReference>
<feature type="domain" description="DUF8094" evidence="1">
    <location>
        <begin position="3"/>
        <end position="261"/>
    </location>
</feature>
<evidence type="ECO:0000259" key="1">
    <source>
        <dbReference type="Pfam" id="PF26366"/>
    </source>
</evidence>